<gene>
    <name evidence="2" type="ORF">EAT49_03785</name>
</gene>
<dbReference type="PROSITE" id="PS51708">
    <property type="entry name" value="CHAD"/>
    <property type="match status" value="1"/>
</dbReference>
<dbReference type="EMBL" id="RDRB01000002">
    <property type="protein sequence ID" value="ROU03437.1"/>
    <property type="molecule type" value="Genomic_DNA"/>
</dbReference>
<dbReference type="OrthoDB" id="9810907at2"/>
<dbReference type="InterPro" id="IPR007899">
    <property type="entry name" value="CHAD_dom"/>
</dbReference>
<dbReference type="Pfam" id="PF05235">
    <property type="entry name" value="CHAD"/>
    <property type="match status" value="1"/>
</dbReference>
<evidence type="ECO:0000313" key="2">
    <source>
        <dbReference type="EMBL" id="ROU03437.1"/>
    </source>
</evidence>
<dbReference type="Proteomes" id="UP000268016">
    <property type="component" value="Unassembled WGS sequence"/>
</dbReference>
<dbReference type="RefSeq" id="WP_123640972.1">
    <property type="nucleotide sequence ID" value="NZ_ML119082.1"/>
</dbReference>
<protein>
    <submittedName>
        <fullName evidence="2">CHAD domain-containing protein</fullName>
    </submittedName>
</protein>
<comment type="caution">
    <text evidence="2">The sequence shown here is derived from an EMBL/GenBank/DDBJ whole genome shotgun (WGS) entry which is preliminary data.</text>
</comment>
<dbReference type="PANTHER" id="PTHR39339:SF1">
    <property type="entry name" value="CHAD DOMAIN-CONTAINING PROTEIN"/>
    <property type="match status" value="1"/>
</dbReference>
<evidence type="ECO:0000259" key="1">
    <source>
        <dbReference type="PROSITE" id="PS51708"/>
    </source>
</evidence>
<evidence type="ECO:0000313" key="3">
    <source>
        <dbReference type="Proteomes" id="UP000268016"/>
    </source>
</evidence>
<proteinExistence type="predicted"/>
<feature type="domain" description="CHAD" evidence="1">
    <location>
        <begin position="9"/>
        <end position="289"/>
    </location>
</feature>
<name>A0A3N2R7M4_9RHOB</name>
<organism evidence="2 3">
    <name type="scientific">Histidinibacterium lentulum</name>
    <dbReference type="NCBI Taxonomy" id="2480588"/>
    <lineage>
        <taxon>Bacteria</taxon>
        <taxon>Pseudomonadati</taxon>
        <taxon>Pseudomonadota</taxon>
        <taxon>Alphaproteobacteria</taxon>
        <taxon>Rhodobacterales</taxon>
        <taxon>Paracoccaceae</taxon>
        <taxon>Histidinibacterium</taxon>
    </lineage>
</organism>
<dbReference type="InterPro" id="IPR038186">
    <property type="entry name" value="CHAD_dom_sf"/>
</dbReference>
<keyword evidence="3" id="KW-1185">Reference proteome</keyword>
<dbReference type="Gene3D" id="1.40.20.10">
    <property type="entry name" value="CHAD domain"/>
    <property type="match status" value="1"/>
</dbReference>
<accession>A0A3N2R7M4</accession>
<dbReference type="SMART" id="SM00880">
    <property type="entry name" value="CHAD"/>
    <property type="match status" value="1"/>
</dbReference>
<dbReference type="PANTHER" id="PTHR39339">
    <property type="entry name" value="SLR1444 PROTEIN"/>
    <property type="match status" value="1"/>
</dbReference>
<sequence length="298" mass="32990">MGYALESSDTEAGPFLRRVAAEQLDKGLADLEAARRGETRAGVHSVRKRMKKLRGLVRLVRGAFGDYGRINATLRDTARVLSDVRDRAAVLEALDRLLDRQTAAGIDGRRIAPLVRGLEAERDRAEEARDLGDRLAVVASGLTALREEAPDWTLEAAGWDAFEGGLTQTYARARKSMESAREDPQTDTLHDWRKRSKYHGYHARLLAPVWPRGMSGHAAEASRLSDILGDRHDLDVLEPRVAAADIHGDTLLALREVIAAERARLDGLAQVAGGRLLADRPKALARRWGRWYALRDQA</sequence>
<dbReference type="AlphaFoldDB" id="A0A3N2R7M4"/>
<reference evidence="2 3" key="1">
    <citation type="submission" date="2018-10" db="EMBL/GenBank/DDBJ databases">
        <title>Histidinibacterium lentulum gen. nov., sp. nov., a marine bacterium from the culture broth of Picochlorum sp. 122.</title>
        <authorList>
            <person name="Wang G."/>
        </authorList>
    </citation>
    <scope>NUCLEOTIDE SEQUENCE [LARGE SCALE GENOMIC DNA]</scope>
    <source>
        <strain evidence="2 3">B17</strain>
    </source>
</reference>